<dbReference type="InterPro" id="IPR036412">
    <property type="entry name" value="HAD-like_sf"/>
</dbReference>
<protein>
    <submittedName>
        <fullName evidence="1">Cof-type HAD-IIB family hydrolase</fullName>
    </submittedName>
</protein>
<evidence type="ECO:0000313" key="1">
    <source>
        <dbReference type="EMBL" id="HJH50198.1"/>
    </source>
</evidence>
<keyword evidence="1" id="KW-0378">Hydrolase</keyword>
<dbReference type="PANTHER" id="PTHR10000">
    <property type="entry name" value="PHOSPHOSERINE PHOSPHATASE"/>
    <property type="match status" value="1"/>
</dbReference>
<reference evidence="1" key="1">
    <citation type="journal article" date="2021" name="PeerJ">
        <title>Extensive microbial diversity within the chicken gut microbiome revealed by metagenomics and culture.</title>
        <authorList>
            <person name="Gilroy R."/>
            <person name="Ravi A."/>
            <person name="Getino M."/>
            <person name="Pursley I."/>
            <person name="Horton D.L."/>
            <person name="Alikhan N.F."/>
            <person name="Baker D."/>
            <person name="Gharbi K."/>
            <person name="Hall N."/>
            <person name="Watson M."/>
            <person name="Adriaenssens E.M."/>
            <person name="Foster-Nyarko E."/>
            <person name="Jarju S."/>
            <person name="Secka A."/>
            <person name="Antonio M."/>
            <person name="Oren A."/>
            <person name="Chaudhuri R.R."/>
            <person name="La Ragione R."/>
            <person name="Hildebrand F."/>
            <person name="Pallen M.J."/>
        </authorList>
    </citation>
    <scope>NUCLEOTIDE SEQUENCE</scope>
    <source>
        <strain evidence="1">USAMLcec4-12693</strain>
    </source>
</reference>
<dbReference type="SUPFAM" id="SSF56784">
    <property type="entry name" value="HAD-like"/>
    <property type="match status" value="1"/>
</dbReference>
<dbReference type="GO" id="GO:0005829">
    <property type="term" value="C:cytosol"/>
    <property type="evidence" value="ECO:0007669"/>
    <property type="project" value="TreeGrafter"/>
</dbReference>
<dbReference type="OrthoDB" id="9810101at2"/>
<dbReference type="CDD" id="cd07516">
    <property type="entry name" value="HAD_Pase"/>
    <property type="match status" value="1"/>
</dbReference>
<dbReference type="SFLD" id="SFLDG01140">
    <property type="entry name" value="C2.B:_Phosphomannomutase_and_P"/>
    <property type="match status" value="1"/>
</dbReference>
<dbReference type="Pfam" id="PF08282">
    <property type="entry name" value="Hydrolase_3"/>
    <property type="match status" value="1"/>
</dbReference>
<dbReference type="SFLD" id="SFLDS00003">
    <property type="entry name" value="Haloacid_Dehalogenase"/>
    <property type="match status" value="1"/>
</dbReference>
<dbReference type="InterPro" id="IPR006379">
    <property type="entry name" value="HAD-SF_hydro_IIB"/>
</dbReference>
<dbReference type="RefSeq" id="WP_070088179.1">
    <property type="nucleotide sequence ID" value="NZ_CABMJS010000010.1"/>
</dbReference>
<organism evidence="1 2">
    <name type="scientific">Merdimonas faecis</name>
    <dbReference type="NCBI Taxonomy" id="1653435"/>
    <lineage>
        <taxon>Bacteria</taxon>
        <taxon>Bacillati</taxon>
        <taxon>Bacillota</taxon>
        <taxon>Clostridia</taxon>
        <taxon>Lachnospirales</taxon>
        <taxon>Lachnospiraceae</taxon>
        <taxon>Merdimonas</taxon>
    </lineage>
</organism>
<accession>A0A9D2VYS1</accession>
<gene>
    <name evidence="1" type="ORF">K8V39_08045</name>
</gene>
<dbReference type="Proteomes" id="UP000813420">
    <property type="component" value="Unassembled WGS sequence"/>
</dbReference>
<dbReference type="Gene3D" id="3.30.1240.10">
    <property type="match status" value="1"/>
</dbReference>
<dbReference type="EMBL" id="DYXE01000070">
    <property type="protein sequence ID" value="HJH50198.1"/>
    <property type="molecule type" value="Genomic_DNA"/>
</dbReference>
<proteinExistence type="predicted"/>
<evidence type="ECO:0000313" key="2">
    <source>
        <dbReference type="Proteomes" id="UP000813420"/>
    </source>
</evidence>
<name>A0A9D2VYS1_9FIRM</name>
<dbReference type="AlphaFoldDB" id="A0A9D2VYS1"/>
<sequence length="283" mass="31489">MTQGKNIRLLAVDMDGTCLNSRSQMTAETIRALEAAAKAGIIVVPTTGRSLSCLPHRLAGRQNIYRYVISSNGASVADCREKKEWMQTLIPKEQALRLVRACSGKYDKKKIGSTAHIRHEYYVEGRLLSFFGRLVFGKDATKLRTVRSMEEVFEKSPYDVEEVQFYFLSAGGKKRIREILQGFPELSCAYTPIYVEIFAKEASKGKALAFLSERLGIAKEEVACIGDGENDSTMFEAAGLRFAMGNAVPELKEKADFILPGNDRDGAAEGIWRILGEKCIRLQ</sequence>
<comment type="caution">
    <text evidence="1">The sequence shown here is derived from an EMBL/GenBank/DDBJ whole genome shotgun (WGS) entry which is preliminary data.</text>
</comment>
<reference evidence="1" key="2">
    <citation type="submission" date="2021-09" db="EMBL/GenBank/DDBJ databases">
        <authorList>
            <person name="Gilroy R."/>
        </authorList>
    </citation>
    <scope>NUCLEOTIDE SEQUENCE</scope>
    <source>
        <strain evidence="1">USAMLcec4-12693</strain>
    </source>
</reference>
<dbReference type="PANTHER" id="PTHR10000:SF55">
    <property type="entry name" value="5-AMINO-6-(5-PHOSPHO-D-RIBITYLAMINO)URACIL PHOSPHATASE YCSE"/>
    <property type="match status" value="1"/>
</dbReference>
<dbReference type="GO" id="GO:0000287">
    <property type="term" value="F:magnesium ion binding"/>
    <property type="evidence" value="ECO:0007669"/>
    <property type="project" value="TreeGrafter"/>
</dbReference>
<dbReference type="NCBIfam" id="TIGR01484">
    <property type="entry name" value="HAD-SF-IIB"/>
    <property type="match status" value="1"/>
</dbReference>
<dbReference type="Gene3D" id="3.40.50.1000">
    <property type="entry name" value="HAD superfamily/HAD-like"/>
    <property type="match status" value="1"/>
</dbReference>
<dbReference type="InterPro" id="IPR023214">
    <property type="entry name" value="HAD_sf"/>
</dbReference>
<dbReference type="GO" id="GO:0016791">
    <property type="term" value="F:phosphatase activity"/>
    <property type="evidence" value="ECO:0007669"/>
    <property type="project" value="TreeGrafter"/>
</dbReference>